<dbReference type="AlphaFoldDB" id="A0A8C4QHJ5"/>
<dbReference type="PROSITE" id="PS00867">
    <property type="entry name" value="CPSASE_2"/>
    <property type="match status" value="1"/>
</dbReference>
<dbReference type="GeneTree" id="ENSGT00940000155049"/>
<dbReference type="Pfam" id="PF21385">
    <property type="entry name" value="ACCA_BT"/>
    <property type="match status" value="1"/>
</dbReference>
<dbReference type="InterPro" id="IPR011054">
    <property type="entry name" value="Rudment_hybrid_motif"/>
</dbReference>
<dbReference type="Ensembl" id="ENSEBUT00000016075.1">
    <property type="protein sequence ID" value="ENSEBUP00000015499.1"/>
    <property type="gene ID" value="ENSEBUG00000009737.1"/>
</dbReference>
<dbReference type="InterPro" id="IPR005482">
    <property type="entry name" value="Biotin_COase_C"/>
</dbReference>
<dbReference type="Gene3D" id="3.90.1770.10">
    <property type="entry name" value="PreATP-grasp domain"/>
    <property type="match status" value="1"/>
</dbReference>
<keyword evidence="16" id="KW-0472">Membrane</keyword>
<evidence type="ECO:0000256" key="11">
    <source>
        <dbReference type="ARBA" id="ARBA00023268"/>
    </source>
</evidence>
<dbReference type="PANTHER" id="PTHR45728:SF3">
    <property type="entry name" value="ACETYL-COA CARBOXYLASE"/>
    <property type="match status" value="1"/>
</dbReference>
<dbReference type="GO" id="GO:0003989">
    <property type="term" value="F:acetyl-CoA carboxylase activity"/>
    <property type="evidence" value="ECO:0007669"/>
    <property type="project" value="UniProtKB-EC"/>
</dbReference>
<evidence type="ECO:0000256" key="14">
    <source>
        <dbReference type="PROSITE-ProRule" id="PRU00409"/>
    </source>
</evidence>
<evidence type="ECO:0000259" key="19">
    <source>
        <dbReference type="PROSITE" id="PS50979"/>
    </source>
</evidence>
<accession>A0A8C4QHJ5</accession>
<evidence type="ECO:0000313" key="20">
    <source>
        <dbReference type="Ensembl" id="ENSEBUP00000015454.1"/>
    </source>
</evidence>
<comment type="cofactor">
    <cofactor evidence="1">
        <name>biotin</name>
        <dbReference type="ChEBI" id="CHEBI:57586"/>
    </cofactor>
</comment>
<evidence type="ECO:0000256" key="12">
    <source>
        <dbReference type="ARBA" id="ARBA00048065"/>
    </source>
</evidence>
<organism evidence="20 21">
    <name type="scientific">Eptatretus burgeri</name>
    <name type="common">Inshore hagfish</name>
    <dbReference type="NCBI Taxonomy" id="7764"/>
    <lineage>
        <taxon>Eukaryota</taxon>
        <taxon>Metazoa</taxon>
        <taxon>Chordata</taxon>
        <taxon>Craniata</taxon>
        <taxon>Vertebrata</taxon>
        <taxon>Cyclostomata</taxon>
        <taxon>Myxini</taxon>
        <taxon>Myxiniformes</taxon>
        <taxon>Myxinidae</taxon>
        <taxon>Eptatretinae</taxon>
        <taxon>Eptatretus</taxon>
    </lineage>
</organism>
<name>A0A8C4QHJ5_EPTBU</name>
<feature type="domain" description="Lipoyl-binding" evidence="17">
    <location>
        <begin position="748"/>
        <end position="822"/>
    </location>
</feature>
<dbReference type="Gene3D" id="2.40.50.100">
    <property type="match status" value="1"/>
</dbReference>
<dbReference type="InterPro" id="IPR001882">
    <property type="entry name" value="Biotin_BS"/>
</dbReference>
<evidence type="ECO:0000256" key="8">
    <source>
        <dbReference type="ARBA" id="ARBA00023098"/>
    </source>
</evidence>
<keyword evidence="21" id="KW-1185">Reference proteome</keyword>
<keyword evidence="5 14" id="KW-0547">Nucleotide-binding</keyword>
<reference evidence="20" key="1">
    <citation type="submission" date="2025-05" db="UniProtKB">
        <authorList>
            <consortium name="Ensembl"/>
        </authorList>
    </citation>
    <scope>IDENTIFICATION</scope>
</reference>
<keyword evidence="11" id="KW-0511">Multifunctional enzyme</keyword>
<dbReference type="GO" id="GO:0006633">
    <property type="term" value="P:fatty acid biosynthetic process"/>
    <property type="evidence" value="ECO:0007669"/>
    <property type="project" value="UniProtKB-KW"/>
</dbReference>
<dbReference type="CDD" id="cd06850">
    <property type="entry name" value="biotinyl_domain"/>
    <property type="match status" value="1"/>
</dbReference>
<proteinExistence type="predicted"/>
<dbReference type="SUPFAM" id="SSF51230">
    <property type="entry name" value="Single hybrid motif"/>
    <property type="match status" value="1"/>
</dbReference>
<dbReference type="Pfam" id="PF08326">
    <property type="entry name" value="ACC_central"/>
    <property type="match status" value="1"/>
</dbReference>
<keyword evidence="9" id="KW-0275">Fatty acid biosynthesis</keyword>
<feature type="transmembrane region" description="Helical" evidence="16">
    <location>
        <begin position="1077"/>
        <end position="1098"/>
    </location>
</feature>
<dbReference type="Pfam" id="PF02786">
    <property type="entry name" value="CPSase_L_D2"/>
    <property type="match status" value="1"/>
</dbReference>
<evidence type="ECO:0000256" key="7">
    <source>
        <dbReference type="ARBA" id="ARBA00022840"/>
    </source>
</evidence>
<dbReference type="PROSITE" id="PS50975">
    <property type="entry name" value="ATP_GRASP"/>
    <property type="match status" value="1"/>
</dbReference>
<dbReference type="PANTHER" id="PTHR45728">
    <property type="entry name" value="ACETYL-COA CARBOXYLASE, ISOFORM A"/>
    <property type="match status" value="1"/>
</dbReference>
<dbReference type="InterPro" id="IPR011053">
    <property type="entry name" value="Single_hybrid_motif"/>
</dbReference>
<feature type="domain" description="Biotin carboxylation" evidence="19">
    <location>
        <begin position="120"/>
        <end position="621"/>
    </location>
</feature>
<dbReference type="SUPFAM" id="SSF56059">
    <property type="entry name" value="Glutathione synthetase ATP-binding domain-like"/>
    <property type="match status" value="1"/>
</dbReference>
<dbReference type="FunFam" id="3.40.50.20:FF:000005">
    <property type="entry name" value="acetyl-CoA carboxylase isoform X2"/>
    <property type="match status" value="1"/>
</dbReference>
<dbReference type="PROSITE" id="PS50979">
    <property type="entry name" value="BC"/>
    <property type="match status" value="1"/>
</dbReference>
<evidence type="ECO:0000313" key="21">
    <source>
        <dbReference type="Proteomes" id="UP000694388"/>
    </source>
</evidence>
<evidence type="ECO:0000256" key="9">
    <source>
        <dbReference type="ARBA" id="ARBA00023160"/>
    </source>
</evidence>
<dbReference type="InterPro" id="IPR011761">
    <property type="entry name" value="ATP-grasp"/>
</dbReference>
<dbReference type="InterPro" id="IPR005481">
    <property type="entry name" value="BC-like_N"/>
</dbReference>
<evidence type="ECO:0000259" key="18">
    <source>
        <dbReference type="PROSITE" id="PS50975"/>
    </source>
</evidence>
<evidence type="ECO:0000256" key="2">
    <source>
        <dbReference type="ARBA" id="ARBA00004956"/>
    </source>
</evidence>
<dbReference type="Proteomes" id="UP000694388">
    <property type="component" value="Unplaced"/>
</dbReference>
<dbReference type="Gene3D" id="3.30.1490.20">
    <property type="entry name" value="ATP-grasp fold, A domain"/>
    <property type="match status" value="1"/>
</dbReference>
<dbReference type="Ensembl" id="ENSEBUT00000016029.1">
    <property type="protein sequence ID" value="ENSEBUP00000015454.1"/>
    <property type="gene ID" value="ENSEBUG00000009737.1"/>
</dbReference>
<keyword evidence="16" id="KW-1133">Transmembrane helix</keyword>
<dbReference type="PROSITE" id="PS00188">
    <property type="entry name" value="BIOTIN"/>
    <property type="match status" value="1"/>
</dbReference>
<dbReference type="SUPFAM" id="SSF51246">
    <property type="entry name" value="Rudiment single hybrid motif"/>
    <property type="match status" value="1"/>
</dbReference>
<dbReference type="Pfam" id="PF00364">
    <property type="entry name" value="Biotin_lipoyl"/>
    <property type="match status" value="1"/>
</dbReference>
<dbReference type="PROSITE" id="PS50968">
    <property type="entry name" value="BIOTINYL_LIPOYL"/>
    <property type="match status" value="1"/>
</dbReference>
<dbReference type="InterPro" id="IPR013537">
    <property type="entry name" value="AcCoA_COase_cen"/>
</dbReference>
<evidence type="ECO:0000256" key="10">
    <source>
        <dbReference type="ARBA" id="ARBA00023267"/>
    </source>
</evidence>
<dbReference type="FunFam" id="3.90.1770.10:FF:000001">
    <property type="entry name" value="acetyl-CoA carboxylase 1"/>
    <property type="match status" value="1"/>
</dbReference>
<dbReference type="InterPro" id="IPR049076">
    <property type="entry name" value="ACCA"/>
</dbReference>
<comment type="catalytic activity">
    <reaction evidence="12">
        <text>hydrogencarbonate + acetyl-CoA + ATP = malonyl-CoA + ADP + phosphate + H(+)</text>
        <dbReference type="Rhea" id="RHEA:11308"/>
        <dbReference type="ChEBI" id="CHEBI:15378"/>
        <dbReference type="ChEBI" id="CHEBI:17544"/>
        <dbReference type="ChEBI" id="CHEBI:30616"/>
        <dbReference type="ChEBI" id="CHEBI:43474"/>
        <dbReference type="ChEBI" id="CHEBI:57288"/>
        <dbReference type="ChEBI" id="CHEBI:57384"/>
        <dbReference type="ChEBI" id="CHEBI:456216"/>
        <dbReference type="EC" id="6.4.1.2"/>
    </reaction>
</comment>
<dbReference type="GO" id="GO:0005524">
    <property type="term" value="F:ATP binding"/>
    <property type="evidence" value="ECO:0007669"/>
    <property type="project" value="UniProtKB-UniRule"/>
</dbReference>
<dbReference type="Pfam" id="PF00289">
    <property type="entry name" value="Biotin_carb_N"/>
    <property type="match status" value="1"/>
</dbReference>
<dbReference type="PROSITE" id="PS00866">
    <property type="entry name" value="CPSASE_1"/>
    <property type="match status" value="1"/>
</dbReference>
<keyword evidence="6" id="KW-0276">Fatty acid metabolism</keyword>
<keyword evidence="3" id="KW-0444">Lipid biosynthesis</keyword>
<dbReference type="GO" id="GO:0005739">
    <property type="term" value="C:mitochondrion"/>
    <property type="evidence" value="ECO:0007669"/>
    <property type="project" value="TreeGrafter"/>
</dbReference>
<feature type="region of interest" description="Disordered" evidence="15">
    <location>
        <begin position="1"/>
        <end position="56"/>
    </location>
</feature>
<dbReference type="OMA" id="CTEMITD"/>
<dbReference type="SMART" id="SM00878">
    <property type="entry name" value="Biotin_carb_C"/>
    <property type="match status" value="1"/>
</dbReference>
<feature type="domain" description="ATP-grasp" evidence="18">
    <location>
        <begin position="279"/>
        <end position="470"/>
    </location>
</feature>
<evidence type="ECO:0000256" key="1">
    <source>
        <dbReference type="ARBA" id="ARBA00001953"/>
    </source>
</evidence>
<dbReference type="FunFam" id="3.30.470.20:FF:000005">
    <property type="entry name" value="Acetyl-CoA carboxylase 1"/>
    <property type="match status" value="1"/>
</dbReference>
<evidence type="ECO:0000256" key="16">
    <source>
        <dbReference type="SAM" id="Phobius"/>
    </source>
</evidence>
<feature type="transmembrane region" description="Helical" evidence="16">
    <location>
        <begin position="1043"/>
        <end position="1070"/>
    </location>
</feature>
<dbReference type="InterPro" id="IPR049074">
    <property type="entry name" value="ACCA_BT"/>
</dbReference>
<sequence>MDEESTVAVVAQQQPKPSIENGLVGDEVPAAFTIGTSDEDEETDGEPPAKLNGEWSKEPIPETKHVAFQMTNVNHNEMRPSMSGLYLVKQGHDFRRMDRHRDFTVASPAEFVTRFGGNRVIEKVLIANNGIAAVKCMRSIRRWAYEMFRNERAIRFVVMVSPEDLKANAEYIKMADHYVPVPGGANNNNYANVELILDIAKRIPVQAVWAGWGHASENPKLSELLHKHGIGFMGPPGQAMWSLGDKIASSIVAQTAGIPTLPWSGSGLTVDWKDGDQADGKVINVPPEIYEKGCVHDFSDGLKAAQDIGFPVMIKASAGGGGKGIRKANNAEDFPNMFRQVQTEVPSSPIFIMKMACEARHLEVQILADSYGNAISLFGRDCSIQRRHQKIIEEAPVSVAGPEILQQMEQCAVLLAKMVGYVSAGTVEYLFGQDGKFHFLELNPRLQVEHPCTEMVANVNLPAAQLQICMGIRLHRIKDIILFGELPWADSPIDFEARQWLPSSRGHVIAARITSENPDEGFKPSAGTVQELNFRSSKNVWGYFSVGAAGGLHEFADSQFGHCFSWGENREEAISNMVVALKELSIRGDFRTTVEYLIKLLETETFQQNTFDTGWLDHLIAEKVQAERPNTELALVCTALHIADDVIRTSTSTFLHSLERGQVLPAHTLTNTVNVELIYERIKYVLQVTRQSPCTYLVIMNDSCVEVEVHRMSDGGLLLSYGTSSYTTYMKQEVDRYRLTIGNKTCVFEKENDPSILRAPSAGKLIQYIVEDGGHLFAGQSYAEIEVMKMVMSLSVLESGCVHYVKRPGAVLEPGVVVARLQLDDPARIQLAELYTSKLPAQETLPLHGHKLHQVFHTVYECLYHVLAGYCLPEPYFTPKVTAWVSQLMQTLRDPSLPLLELQEIMTSVSGRVPIAVEKAIRKEMAQYASNITSVLCQFPSQQIANIVDSHAATLQRKTDREVFFMNTQSIVQLVQRYRSGIRGHMKGMVLDLLRQYLKVEMQFQQGHYDKCVILLREKHKGDMNSVLNSIFSHAHVARRNALVVMLIVSNAQCMLYFLSSLPGLLILLSSPAITQLVSIFSCSPTCLASIFFIFYQLQVRFKLDNL</sequence>
<dbReference type="FunFam" id="3.30.1490.20:FF:000003">
    <property type="entry name" value="acetyl-CoA carboxylase isoform X1"/>
    <property type="match status" value="1"/>
</dbReference>
<dbReference type="InterPro" id="IPR005479">
    <property type="entry name" value="CPAse_ATP-bd"/>
</dbReference>
<evidence type="ECO:0000256" key="3">
    <source>
        <dbReference type="ARBA" id="ARBA00022516"/>
    </source>
</evidence>
<keyword evidence="7 14" id="KW-0067">ATP-binding</keyword>
<dbReference type="Gene3D" id="3.30.470.20">
    <property type="entry name" value="ATP-grasp fold, B domain"/>
    <property type="match status" value="1"/>
</dbReference>
<dbReference type="SUPFAM" id="SSF52440">
    <property type="entry name" value="PreATP-grasp domain"/>
    <property type="match status" value="1"/>
</dbReference>
<dbReference type="Pfam" id="PF02785">
    <property type="entry name" value="Biotin_carb_C"/>
    <property type="match status" value="1"/>
</dbReference>
<evidence type="ECO:0000256" key="4">
    <source>
        <dbReference type="ARBA" id="ARBA00022598"/>
    </source>
</evidence>
<dbReference type="GO" id="GO:0004075">
    <property type="term" value="F:biotin carboxylase activity"/>
    <property type="evidence" value="ECO:0007669"/>
    <property type="project" value="UniProtKB-EC"/>
</dbReference>
<evidence type="ECO:0008006" key="22">
    <source>
        <dbReference type="Google" id="ProtNLM"/>
    </source>
</evidence>
<dbReference type="InterPro" id="IPR011764">
    <property type="entry name" value="Biotin_carboxylation_dom"/>
</dbReference>
<evidence type="ECO:0000256" key="15">
    <source>
        <dbReference type="SAM" id="MobiDB-lite"/>
    </source>
</evidence>
<dbReference type="InterPro" id="IPR016185">
    <property type="entry name" value="PreATP-grasp_dom_sf"/>
</dbReference>
<dbReference type="FunFam" id="2.40.50.100:FF:000005">
    <property type="entry name" value="Acetyl-CoA carboxylase 1"/>
    <property type="match status" value="1"/>
</dbReference>
<protein>
    <recommendedName>
        <fullName evidence="22">Acetyl-CoA carboxylase</fullName>
    </recommendedName>
</protein>
<keyword evidence="10" id="KW-0092">Biotin</keyword>
<comment type="pathway">
    <text evidence="2">Lipid metabolism; malonyl-CoA biosynthesis; malonyl-CoA from acetyl-CoA: step 1/1.</text>
</comment>
<evidence type="ECO:0000256" key="6">
    <source>
        <dbReference type="ARBA" id="ARBA00022832"/>
    </source>
</evidence>
<keyword evidence="16" id="KW-0812">Transmembrane</keyword>
<dbReference type="GO" id="GO:0046872">
    <property type="term" value="F:metal ion binding"/>
    <property type="evidence" value="ECO:0007669"/>
    <property type="project" value="InterPro"/>
</dbReference>
<comment type="catalytic activity">
    <reaction evidence="13">
        <text>N(6)-biotinyl-L-lysyl-[protein] + hydrogencarbonate + ATP = N(6)-carboxybiotinyl-L-lysyl-[protein] + ADP + phosphate + H(+)</text>
        <dbReference type="Rhea" id="RHEA:13501"/>
        <dbReference type="Rhea" id="RHEA-COMP:10505"/>
        <dbReference type="Rhea" id="RHEA-COMP:10506"/>
        <dbReference type="ChEBI" id="CHEBI:15378"/>
        <dbReference type="ChEBI" id="CHEBI:17544"/>
        <dbReference type="ChEBI" id="CHEBI:30616"/>
        <dbReference type="ChEBI" id="CHEBI:43474"/>
        <dbReference type="ChEBI" id="CHEBI:83144"/>
        <dbReference type="ChEBI" id="CHEBI:83145"/>
        <dbReference type="ChEBI" id="CHEBI:456216"/>
        <dbReference type="EC" id="6.3.4.14"/>
    </reaction>
</comment>
<keyword evidence="4" id="KW-0436">Ligase</keyword>
<evidence type="ECO:0000256" key="5">
    <source>
        <dbReference type="ARBA" id="ARBA00022741"/>
    </source>
</evidence>
<dbReference type="InterPro" id="IPR013815">
    <property type="entry name" value="ATP_grasp_subdomain_1"/>
</dbReference>
<evidence type="ECO:0000256" key="13">
    <source>
        <dbReference type="ARBA" id="ARBA00048600"/>
    </source>
</evidence>
<dbReference type="Gene3D" id="3.40.50.20">
    <property type="match status" value="1"/>
</dbReference>
<dbReference type="InterPro" id="IPR000089">
    <property type="entry name" value="Biotin_lipoyl"/>
</dbReference>
<keyword evidence="8" id="KW-0443">Lipid metabolism</keyword>
<evidence type="ECO:0000259" key="17">
    <source>
        <dbReference type="PROSITE" id="PS50968"/>
    </source>
</evidence>